<name>A0ABQ1FSL8_9BACL</name>
<organism evidence="1 2">
    <name type="scientific">Paenibacillus physcomitrellae</name>
    <dbReference type="NCBI Taxonomy" id="1619311"/>
    <lineage>
        <taxon>Bacteria</taxon>
        <taxon>Bacillati</taxon>
        <taxon>Bacillota</taxon>
        <taxon>Bacilli</taxon>
        <taxon>Bacillales</taxon>
        <taxon>Paenibacillaceae</taxon>
        <taxon>Paenibacillus</taxon>
    </lineage>
</organism>
<keyword evidence="2" id="KW-1185">Reference proteome</keyword>
<protein>
    <submittedName>
        <fullName evidence="1">Uncharacterized protein</fullName>
    </submittedName>
</protein>
<evidence type="ECO:0000313" key="1">
    <source>
        <dbReference type="EMBL" id="GGA29384.1"/>
    </source>
</evidence>
<evidence type="ECO:0000313" key="2">
    <source>
        <dbReference type="Proteomes" id="UP000609323"/>
    </source>
</evidence>
<reference evidence="2" key="1">
    <citation type="journal article" date="2019" name="Int. J. Syst. Evol. Microbiol.">
        <title>The Global Catalogue of Microorganisms (GCM) 10K type strain sequencing project: providing services to taxonomists for standard genome sequencing and annotation.</title>
        <authorList>
            <consortium name="The Broad Institute Genomics Platform"/>
            <consortium name="The Broad Institute Genome Sequencing Center for Infectious Disease"/>
            <person name="Wu L."/>
            <person name="Ma J."/>
        </authorList>
    </citation>
    <scope>NUCLEOTIDE SEQUENCE [LARGE SCALE GENOMIC DNA]</scope>
    <source>
        <strain evidence="2">CGMCC 1.15044</strain>
    </source>
</reference>
<dbReference type="EMBL" id="BMHF01000003">
    <property type="protein sequence ID" value="GGA29384.1"/>
    <property type="molecule type" value="Genomic_DNA"/>
</dbReference>
<proteinExistence type="predicted"/>
<gene>
    <name evidence="1" type="ORF">GCM10010917_12980</name>
</gene>
<comment type="caution">
    <text evidence="1">The sequence shown here is derived from an EMBL/GenBank/DDBJ whole genome shotgun (WGS) entry which is preliminary data.</text>
</comment>
<sequence>MPNLHITQTGRFKRLIRIHPDPLSYNLYNQLGPARLGRLMRLFLLEQGCVENVSLFGYA</sequence>
<accession>A0ABQ1FSL8</accession>
<dbReference type="Proteomes" id="UP000609323">
    <property type="component" value="Unassembled WGS sequence"/>
</dbReference>